<dbReference type="Gene3D" id="3.40.50.1000">
    <property type="entry name" value="HAD superfamily/HAD-like"/>
    <property type="match status" value="1"/>
</dbReference>
<dbReference type="SFLD" id="SFLDG01140">
    <property type="entry name" value="C2.B:_Phosphomannomutase_and_P"/>
    <property type="match status" value="1"/>
</dbReference>
<dbReference type="InterPro" id="IPR000150">
    <property type="entry name" value="Cof"/>
</dbReference>
<dbReference type="STRING" id="1121387.GCA_000429885_01689"/>
<dbReference type="GeneID" id="63458866"/>
<name>A0A239VB90_9MICO</name>
<dbReference type="AlphaFoldDB" id="A0A239VB90"/>
<dbReference type="NCBIfam" id="TIGR00099">
    <property type="entry name" value="Cof-subfamily"/>
    <property type="match status" value="1"/>
</dbReference>
<proteinExistence type="predicted"/>
<dbReference type="KEGG" id="dco:SAMEA4475696_0590"/>
<keyword evidence="2" id="KW-0378">Hydrolase</keyword>
<dbReference type="Pfam" id="PF08282">
    <property type="entry name" value="Hydrolase_3"/>
    <property type="match status" value="1"/>
</dbReference>
<feature type="region of interest" description="Disordered" evidence="1">
    <location>
        <begin position="1"/>
        <end position="21"/>
    </location>
</feature>
<dbReference type="OrthoDB" id="3180855at2"/>
<gene>
    <name evidence="2" type="primary">ybjI</name>
    <name evidence="2" type="ORF">SAMEA4475696_00590</name>
</gene>
<dbReference type="GO" id="GO:0016791">
    <property type="term" value="F:phosphatase activity"/>
    <property type="evidence" value="ECO:0007669"/>
    <property type="project" value="TreeGrafter"/>
</dbReference>
<keyword evidence="3" id="KW-1185">Reference proteome</keyword>
<reference evidence="2 3" key="1">
    <citation type="submission" date="2017-06" db="EMBL/GenBank/DDBJ databases">
        <authorList>
            <consortium name="Pathogen Informatics"/>
        </authorList>
    </citation>
    <scope>NUCLEOTIDE SEQUENCE [LARGE SCALE GENOMIC DNA]</scope>
    <source>
        <strain evidence="2 3">NCTC13039</strain>
    </source>
</reference>
<dbReference type="GO" id="GO:0000287">
    <property type="term" value="F:magnesium ion binding"/>
    <property type="evidence" value="ECO:0007669"/>
    <property type="project" value="TreeGrafter"/>
</dbReference>
<dbReference type="PANTHER" id="PTHR10000">
    <property type="entry name" value="PHOSPHOSERINE PHOSPHATASE"/>
    <property type="match status" value="1"/>
</dbReference>
<dbReference type="CDD" id="cd07518">
    <property type="entry name" value="HAD_YbiV-Like"/>
    <property type="match status" value="1"/>
</dbReference>
<dbReference type="EC" id="3.1.3.-" evidence="2"/>
<dbReference type="Gene3D" id="3.30.1240.10">
    <property type="match status" value="1"/>
</dbReference>
<evidence type="ECO:0000313" key="3">
    <source>
        <dbReference type="Proteomes" id="UP000242637"/>
    </source>
</evidence>
<dbReference type="SFLD" id="SFLDS00003">
    <property type="entry name" value="Haloacid_Dehalogenase"/>
    <property type="match status" value="1"/>
</dbReference>
<dbReference type="GO" id="GO:0005829">
    <property type="term" value="C:cytosol"/>
    <property type="evidence" value="ECO:0007669"/>
    <property type="project" value="TreeGrafter"/>
</dbReference>
<feature type="compositionally biased region" description="Polar residues" evidence="1">
    <location>
        <begin position="1"/>
        <end position="17"/>
    </location>
</feature>
<dbReference type="PANTHER" id="PTHR10000:SF53">
    <property type="entry name" value="5-AMINO-6-(5-PHOSPHO-D-RIBITYLAMINO)URACIL PHOSPHATASE YBJI-RELATED"/>
    <property type="match status" value="1"/>
</dbReference>
<evidence type="ECO:0000256" key="1">
    <source>
        <dbReference type="SAM" id="MobiDB-lite"/>
    </source>
</evidence>
<sequence length="296" mass="32796">MNNQSEQTQTTSANTPAWAQGRRTVHDVPTHLVPALVVADMDGSLLDNNGNIPDTFWNILTSMRERGIAFAPASGRQLATLRELFAPAGDNLYTIAENGAYVVHGDEEISSVTLDHNIVTTAINIVRNTHEKGHRLGAVVCGKRSAYVEWNHQPFLDQCRVYYAALELVEDLHTIDDDILKVAIFDFGPAEEIAHHFDPLLHTHQVVISGPNWIDVMSHGVHKGLAVQELQKTLGIDRKHTLVFGDYFNDADMLDTAELSFAMANGHPEIIQRANYIAPPNTEHGTITVLETLLNR</sequence>
<dbReference type="Proteomes" id="UP000242637">
    <property type="component" value="Chromosome 1"/>
</dbReference>
<dbReference type="InterPro" id="IPR023214">
    <property type="entry name" value="HAD_sf"/>
</dbReference>
<protein>
    <submittedName>
        <fullName evidence="2">Phosphatase YbjI</fullName>
        <ecNumber evidence="2">3.1.3.-</ecNumber>
    </submittedName>
</protein>
<evidence type="ECO:0000313" key="2">
    <source>
        <dbReference type="EMBL" id="SNV18968.1"/>
    </source>
</evidence>
<organism evidence="2 3">
    <name type="scientific">Dermatophilus congolensis</name>
    <dbReference type="NCBI Taxonomy" id="1863"/>
    <lineage>
        <taxon>Bacteria</taxon>
        <taxon>Bacillati</taxon>
        <taxon>Actinomycetota</taxon>
        <taxon>Actinomycetes</taxon>
        <taxon>Micrococcales</taxon>
        <taxon>Dermatophilaceae</taxon>
        <taxon>Dermatophilus</taxon>
    </lineage>
</organism>
<dbReference type="EMBL" id="LT906453">
    <property type="protein sequence ID" value="SNV18968.1"/>
    <property type="molecule type" value="Genomic_DNA"/>
</dbReference>
<accession>A0A239VB90</accession>
<dbReference type="SUPFAM" id="SSF56784">
    <property type="entry name" value="HAD-like"/>
    <property type="match status" value="1"/>
</dbReference>
<dbReference type="RefSeq" id="WP_084441188.1">
    <property type="nucleotide sequence ID" value="NZ_JAAFNI010000001.1"/>
</dbReference>
<dbReference type="InterPro" id="IPR036412">
    <property type="entry name" value="HAD-like_sf"/>
</dbReference>